<comment type="caution">
    <text evidence="1">The sequence shown here is derived from an EMBL/GenBank/DDBJ whole genome shotgun (WGS) entry which is preliminary data.</text>
</comment>
<organism evidence="1 2">
    <name type="scientific">Tanacetum coccineum</name>
    <dbReference type="NCBI Taxonomy" id="301880"/>
    <lineage>
        <taxon>Eukaryota</taxon>
        <taxon>Viridiplantae</taxon>
        <taxon>Streptophyta</taxon>
        <taxon>Embryophyta</taxon>
        <taxon>Tracheophyta</taxon>
        <taxon>Spermatophyta</taxon>
        <taxon>Magnoliopsida</taxon>
        <taxon>eudicotyledons</taxon>
        <taxon>Gunneridae</taxon>
        <taxon>Pentapetalae</taxon>
        <taxon>asterids</taxon>
        <taxon>campanulids</taxon>
        <taxon>Asterales</taxon>
        <taxon>Asteraceae</taxon>
        <taxon>Asteroideae</taxon>
        <taxon>Anthemideae</taxon>
        <taxon>Anthemidinae</taxon>
        <taxon>Tanacetum</taxon>
    </lineage>
</organism>
<accession>A0ABQ4YWW7</accession>
<evidence type="ECO:0000313" key="1">
    <source>
        <dbReference type="EMBL" id="GJS81445.1"/>
    </source>
</evidence>
<sequence>MFAATTPKNAPIAYRASTSANPNPVISPAFIGLISDSGALGIRNWAIFVLEADRRQMLDSIFGCAGIA</sequence>
<gene>
    <name evidence="1" type="ORF">Tco_0747986</name>
</gene>
<evidence type="ECO:0000313" key="2">
    <source>
        <dbReference type="Proteomes" id="UP001151760"/>
    </source>
</evidence>
<dbReference type="EMBL" id="BQNB010010748">
    <property type="protein sequence ID" value="GJS81445.1"/>
    <property type="molecule type" value="Genomic_DNA"/>
</dbReference>
<keyword evidence="2" id="KW-1185">Reference proteome</keyword>
<reference evidence="1" key="1">
    <citation type="journal article" date="2022" name="Int. J. Mol. Sci.">
        <title>Draft Genome of Tanacetum Coccineum: Genomic Comparison of Closely Related Tanacetum-Family Plants.</title>
        <authorList>
            <person name="Yamashiro T."/>
            <person name="Shiraishi A."/>
            <person name="Nakayama K."/>
            <person name="Satake H."/>
        </authorList>
    </citation>
    <scope>NUCLEOTIDE SEQUENCE</scope>
</reference>
<proteinExistence type="predicted"/>
<dbReference type="Proteomes" id="UP001151760">
    <property type="component" value="Unassembled WGS sequence"/>
</dbReference>
<name>A0ABQ4YWW7_9ASTR</name>
<protein>
    <submittedName>
        <fullName evidence="1">Uncharacterized protein</fullName>
    </submittedName>
</protein>
<reference evidence="1" key="2">
    <citation type="submission" date="2022-01" db="EMBL/GenBank/DDBJ databases">
        <authorList>
            <person name="Yamashiro T."/>
            <person name="Shiraishi A."/>
            <person name="Satake H."/>
            <person name="Nakayama K."/>
        </authorList>
    </citation>
    <scope>NUCLEOTIDE SEQUENCE</scope>
</reference>